<dbReference type="EMBL" id="LR901511">
    <property type="protein sequence ID" value="CAD7248785.1"/>
    <property type="molecule type" value="Genomic_DNA"/>
</dbReference>
<proteinExistence type="predicted"/>
<evidence type="ECO:0000313" key="1">
    <source>
        <dbReference type="EMBL" id="CAD7248785.1"/>
    </source>
</evidence>
<protein>
    <submittedName>
        <fullName evidence="1">Uncharacterized protein</fullName>
    </submittedName>
</protein>
<dbReference type="InterPro" id="IPR009003">
    <property type="entry name" value="Peptidase_S1_PA"/>
</dbReference>
<sequence length="246" mass="27000">MFRNEGNLETYAVEAGEGVLADERCTGFPTPRRGEGHAYGVHWKETALAAVTRQHSWVLRGQGRGKAVPGSHKVTYFASGHEKPAASGQEGPAGLVLARETLDNDLGMVILEKPVKEGGTCPLCTQDFNDLQYFSECKLISHMKGCDCYWFYVISPPDWVNYLDVASMTSEPVTYSASIVEHRTCHERITQGGLLPVNSICVTFSSTWCGESGAPLICKDSFSGFYRVGLKIPFISLRPRKSEPDG</sequence>
<dbReference type="EMBL" id="CAJPEV010001994">
    <property type="protein sequence ID" value="CAG0895227.1"/>
    <property type="molecule type" value="Genomic_DNA"/>
</dbReference>
<name>A0A7R8XJE1_9CRUS</name>
<accession>A0A7R8XJE1</accession>
<dbReference type="Proteomes" id="UP000677054">
    <property type="component" value="Unassembled WGS sequence"/>
</dbReference>
<reference evidence="1" key="1">
    <citation type="submission" date="2020-11" db="EMBL/GenBank/DDBJ databases">
        <authorList>
            <person name="Tran Van P."/>
        </authorList>
    </citation>
    <scope>NUCLEOTIDE SEQUENCE</scope>
</reference>
<evidence type="ECO:0000313" key="2">
    <source>
        <dbReference type="Proteomes" id="UP000677054"/>
    </source>
</evidence>
<organism evidence="1">
    <name type="scientific">Darwinula stevensoni</name>
    <dbReference type="NCBI Taxonomy" id="69355"/>
    <lineage>
        <taxon>Eukaryota</taxon>
        <taxon>Metazoa</taxon>
        <taxon>Ecdysozoa</taxon>
        <taxon>Arthropoda</taxon>
        <taxon>Crustacea</taxon>
        <taxon>Oligostraca</taxon>
        <taxon>Ostracoda</taxon>
        <taxon>Podocopa</taxon>
        <taxon>Podocopida</taxon>
        <taxon>Darwinulocopina</taxon>
        <taxon>Darwinuloidea</taxon>
        <taxon>Darwinulidae</taxon>
        <taxon>Darwinula</taxon>
    </lineage>
</organism>
<dbReference type="SUPFAM" id="SSF50494">
    <property type="entry name" value="Trypsin-like serine proteases"/>
    <property type="match status" value="1"/>
</dbReference>
<dbReference type="AlphaFoldDB" id="A0A7R8XJE1"/>
<keyword evidence="2" id="KW-1185">Reference proteome</keyword>
<gene>
    <name evidence="1" type="ORF">DSTB1V02_LOCUS8593</name>
</gene>